<comment type="caution">
    <text evidence="8">The sequence shown here is derived from an EMBL/GenBank/DDBJ whole genome shotgun (WGS) entry which is preliminary data.</text>
</comment>
<dbReference type="InterPro" id="IPR000740">
    <property type="entry name" value="GrpE"/>
</dbReference>
<gene>
    <name evidence="4 8" type="primary">grpE</name>
    <name evidence="8" type="ORF">SCD90_03120</name>
</gene>
<dbReference type="Gene3D" id="3.90.20.20">
    <property type="match status" value="1"/>
</dbReference>
<feature type="region of interest" description="Disordered" evidence="7">
    <location>
        <begin position="174"/>
        <end position="199"/>
    </location>
</feature>
<feature type="compositionally biased region" description="Basic and acidic residues" evidence="7">
    <location>
        <begin position="26"/>
        <end position="36"/>
    </location>
</feature>
<evidence type="ECO:0000313" key="8">
    <source>
        <dbReference type="EMBL" id="MDX6805047.1"/>
    </source>
</evidence>
<feature type="compositionally biased region" description="Acidic residues" evidence="7">
    <location>
        <begin position="1"/>
        <end position="12"/>
    </location>
</feature>
<dbReference type="SUPFAM" id="SSF58014">
    <property type="entry name" value="Coiled-coil domain of nucleotide exchange factor GrpE"/>
    <property type="match status" value="1"/>
</dbReference>
<comment type="subcellular location">
    <subcellularLocation>
        <location evidence="4">Cytoplasm</location>
    </subcellularLocation>
</comment>
<accession>A0ABU4RJQ8</accession>
<dbReference type="CDD" id="cd00446">
    <property type="entry name" value="GrpE"/>
    <property type="match status" value="1"/>
</dbReference>
<dbReference type="PRINTS" id="PR00773">
    <property type="entry name" value="GRPEPROTEIN"/>
</dbReference>
<evidence type="ECO:0000256" key="2">
    <source>
        <dbReference type="ARBA" id="ARBA00023016"/>
    </source>
</evidence>
<dbReference type="EMBL" id="JAXAFJ010000001">
    <property type="protein sequence ID" value="MDX6805047.1"/>
    <property type="molecule type" value="Genomic_DNA"/>
</dbReference>
<protein>
    <recommendedName>
        <fullName evidence="4 5">Protein GrpE</fullName>
    </recommendedName>
    <alternativeName>
        <fullName evidence="4">HSP-70 cofactor</fullName>
    </alternativeName>
</protein>
<reference evidence="8 9" key="1">
    <citation type="submission" date="2023-11" db="EMBL/GenBank/DDBJ databases">
        <authorList>
            <person name="Bao R."/>
        </authorList>
    </citation>
    <scope>NUCLEOTIDE SEQUENCE [LARGE SCALE GENOMIC DNA]</scope>
    <source>
        <strain evidence="8 9">PJ23</strain>
    </source>
</reference>
<dbReference type="PANTHER" id="PTHR21237">
    <property type="entry name" value="GRPE PROTEIN"/>
    <property type="match status" value="1"/>
</dbReference>
<dbReference type="InterPro" id="IPR013805">
    <property type="entry name" value="GrpE_CC"/>
</dbReference>
<evidence type="ECO:0000256" key="4">
    <source>
        <dbReference type="HAMAP-Rule" id="MF_01151"/>
    </source>
</evidence>
<dbReference type="SUPFAM" id="SSF51064">
    <property type="entry name" value="Head domain of nucleotide exchange factor GrpE"/>
    <property type="match status" value="1"/>
</dbReference>
<sequence length="199" mass="21351">MTSNIDDIENEPEALRAEAAPAQPDPVEKLQAENSDLKDRVLRTLAEMENLRKRTEKEVHDSRAYAVTSFARDIVSVADNLERALASVPADAQDGSLKSLAEGVEMTGRQLSSVLSKHGITRIEPKTGDRFDPNLHEAIFEVPDPSQPANSVVHLVQAGFSLSGRLLRPAQVGVSKGGAKMSVADTLPSDSEPSSGNQA</sequence>
<evidence type="ECO:0000313" key="9">
    <source>
        <dbReference type="Proteomes" id="UP001274321"/>
    </source>
</evidence>
<dbReference type="PROSITE" id="PS01071">
    <property type="entry name" value="GRPE"/>
    <property type="match status" value="1"/>
</dbReference>
<evidence type="ECO:0000256" key="6">
    <source>
        <dbReference type="RuleBase" id="RU004478"/>
    </source>
</evidence>
<keyword evidence="4" id="KW-0963">Cytoplasm</keyword>
<feature type="compositionally biased region" description="Polar residues" evidence="7">
    <location>
        <begin position="188"/>
        <end position="199"/>
    </location>
</feature>
<evidence type="ECO:0000256" key="5">
    <source>
        <dbReference type="RuleBase" id="RU000639"/>
    </source>
</evidence>
<dbReference type="Gene3D" id="2.30.22.10">
    <property type="entry name" value="Head domain of nucleotide exchange factor GrpE"/>
    <property type="match status" value="1"/>
</dbReference>
<dbReference type="NCBIfam" id="NF010739">
    <property type="entry name" value="PRK14141.1"/>
    <property type="match status" value="1"/>
</dbReference>
<comment type="subunit">
    <text evidence="4">Homodimer.</text>
</comment>
<keyword evidence="9" id="KW-1185">Reference proteome</keyword>
<keyword evidence="2 4" id="KW-0346">Stress response</keyword>
<comment type="similarity">
    <text evidence="1 4 6">Belongs to the GrpE family.</text>
</comment>
<evidence type="ECO:0000256" key="3">
    <source>
        <dbReference type="ARBA" id="ARBA00023186"/>
    </source>
</evidence>
<dbReference type="PANTHER" id="PTHR21237:SF23">
    <property type="entry name" value="GRPE PROTEIN HOMOLOG, MITOCHONDRIAL"/>
    <property type="match status" value="1"/>
</dbReference>
<evidence type="ECO:0000256" key="7">
    <source>
        <dbReference type="SAM" id="MobiDB-lite"/>
    </source>
</evidence>
<feature type="region of interest" description="Disordered" evidence="7">
    <location>
        <begin position="1"/>
        <end position="36"/>
    </location>
</feature>
<name>A0ABU4RJQ8_9HYPH</name>
<dbReference type="Proteomes" id="UP001274321">
    <property type="component" value="Unassembled WGS sequence"/>
</dbReference>
<evidence type="ECO:0000256" key="1">
    <source>
        <dbReference type="ARBA" id="ARBA00009054"/>
    </source>
</evidence>
<organism evidence="8 9">
    <name type="scientific">Terrihabitans rhizophilus</name>
    <dbReference type="NCBI Taxonomy" id="3092662"/>
    <lineage>
        <taxon>Bacteria</taxon>
        <taxon>Pseudomonadati</taxon>
        <taxon>Pseudomonadota</taxon>
        <taxon>Alphaproteobacteria</taxon>
        <taxon>Hyphomicrobiales</taxon>
        <taxon>Terrihabitans</taxon>
    </lineage>
</organism>
<comment type="function">
    <text evidence="4 5">Participates actively in the response to hyperosmotic and heat shock by preventing the aggregation of stress-denatured proteins, in association with DnaK and GrpE. It is the nucleotide exchange factor for DnaK and may function as a thermosensor. Unfolded proteins bind initially to DnaJ; upon interaction with the DnaJ-bound protein, DnaK hydrolyzes its bound ATP, resulting in the formation of a stable complex. GrpE releases ADP from DnaK; ATP binding to DnaK triggers the release of the substrate protein, thus completing the reaction cycle. Several rounds of ATP-dependent interactions between DnaJ, DnaK and GrpE are required for fully efficient folding.</text>
</comment>
<dbReference type="Pfam" id="PF01025">
    <property type="entry name" value="GrpE"/>
    <property type="match status" value="1"/>
</dbReference>
<dbReference type="HAMAP" id="MF_01151">
    <property type="entry name" value="GrpE"/>
    <property type="match status" value="1"/>
</dbReference>
<dbReference type="InterPro" id="IPR009012">
    <property type="entry name" value="GrpE_head"/>
</dbReference>
<proteinExistence type="inferred from homology"/>
<keyword evidence="3 4" id="KW-0143">Chaperone</keyword>